<dbReference type="HOGENOM" id="CLU_1294667_0_0_1"/>
<organism evidence="2">
    <name type="scientific">Metarhizium acridum (strain CQMa 102)</name>
    <dbReference type="NCBI Taxonomy" id="655827"/>
    <lineage>
        <taxon>Eukaryota</taxon>
        <taxon>Fungi</taxon>
        <taxon>Dikarya</taxon>
        <taxon>Ascomycota</taxon>
        <taxon>Pezizomycotina</taxon>
        <taxon>Sordariomycetes</taxon>
        <taxon>Hypocreomycetidae</taxon>
        <taxon>Hypocreales</taxon>
        <taxon>Clavicipitaceae</taxon>
        <taxon>Metarhizium</taxon>
    </lineage>
</organism>
<dbReference type="Proteomes" id="UP000002499">
    <property type="component" value="Unassembled WGS sequence"/>
</dbReference>
<proteinExistence type="predicted"/>
<name>E9E5P6_METAQ</name>
<dbReference type="KEGG" id="maw:19249505"/>
<sequence>MSTHITILTDDSTGISISLGGMYYFCVRPKDWVPGHHPGILQVEVNGGTLDTEFDDNNKDRFWEFPGPVSLPAGQITLALHDLTGSYGRCDAIFCSRDKAPPPLRTDGVARSRRRQLLGLPDTPGSVGIFDFAVLGGGILGAAAVLTAAQSSPSVALIHNRPYLGGNASLEIGLSPRGIIGLVVEKISKRTFTGGLKAPQLLEAEPNVTIFPE</sequence>
<dbReference type="eggNOG" id="ENOG502SC35">
    <property type="taxonomic scope" value="Eukaryota"/>
</dbReference>
<dbReference type="InParanoid" id="E9E5P6"/>
<evidence type="ECO:0000313" key="1">
    <source>
        <dbReference type="EMBL" id="EFY88759.1"/>
    </source>
</evidence>
<dbReference type="InterPro" id="IPR036188">
    <property type="entry name" value="FAD/NAD-bd_sf"/>
</dbReference>
<dbReference type="SUPFAM" id="SSF51905">
    <property type="entry name" value="FAD/NAD(P)-binding domain"/>
    <property type="match status" value="1"/>
</dbReference>
<dbReference type="GeneID" id="19249505"/>
<gene>
    <name evidence="1" type="ORF">MAC_05194</name>
</gene>
<dbReference type="OrthoDB" id="6612291at2759"/>
<protein>
    <submittedName>
        <fullName evidence="1">Putative pyridine nucleotide-disulfide oxidoreductase</fullName>
    </submittedName>
</protein>
<dbReference type="AlphaFoldDB" id="E9E5P6"/>
<reference evidence="1 2" key="1">
    <citation type="journal article" date="2011" name="PLoS Genet.">
        <title>Genome sequencing and comparative transcriptomics of the model entomopathogenic fungi Metarhizium anisopliae and M. acridum.</title>
        <authorList>
            <person name="Gao Q."/>
            <person name="Jin K."/>
            <person name="Ying S.H."/>
            <person name="Zhang Y."/>
            <person name="Xiao G."/>
            <person name="Shang Y."/>
            <person name="Duan Z."/>
            <person name="Hu X."/>
            <person name="Xie X.Q."/>
            <person name="Zhou G."/>
            <person name="Peng G."/>
            <person name="Luo Z."/>
            <person name="Huang W."/>
            <person name="Wang B."/>
            <person name="Fang W."/>
            <person name="Wang S."/>
            <person name="Zhong Y."/>
            <person name="Ma L.J."/>
            <person name="St Leger R.J."/>
            <person name="Zhao G.P."/>
            <person name="Pei Y."/>
            <person name="Feng M.G."/>
            <person name="Xia Y."/>
            <person name="Wang C."/>
        </authorList>
    </citation>
    <scope>NUCLEOTIDE SEQUENCE [LARGE SCALE GENOMIC DNA]</scope>
    <source>
        <strain evidence="1 2">CQMa 102</strain>
    </source>
</reference>
<dbReference type="EMBL" id="GL698507">
    <property type="protein sequence ID" value="EFY88759.1"/>
    <property type="molecule type" value="Genomic_DNA"/>
</dbReference>
<evidence type="ECO:0000313" key="2">
    <source>
        <dbReference type="Proteomes" id="UP000002499"/>
    </source>
</evidence>
<accession>E9E5P6</accession>
<keyword evidence="2" id="KW-1185">Reference proteome</keyword>